<proteinExistence type="predicted"/>
<organism evidence="2">
    <name type="scientific">viral metagenome</name>
    <dbReference type="NCBI Taxonomy" id="1070528"/>
    <lineage>
        <taxon>unclassified sequences</taxon>
        <taxon>metagenomes</taxon>
        <taxon>organismal metagenomes</taxon>
    </lineage>
</organism>
<dbReference type="EMBL" id="MN740390">
    <property type="protein sequence ID" value="QHU04027.1"/>
    <property type="molecule type" value="Genomic_DNA"/>
</dbReference>
<sequence length="1702" mass="197707">MESVIEIPENQKYILCLLNKQGNPTKYIVFNGASSPMSDDKIKQKLFSNDEISLFNQLAPPEFITSSQQIHKDDTIRTIKKKIIHELGKNEIAYEEIYLFAHQYQPVDLIKVISNHKELFTGKHMSQLAMNIQLEETYFSELKGLKKTSYGYDDLIKYINKDKKYKISVPLGQRFSNYNNLLFSGNPFDIELPKNDIEPPFQLARDNELYTFENQLLLNYGEIANNVIYLCKTYDVLDYAESQIVSFPDGSTKEKTVIDSSYMMELYFPLLFQGGVTNKDQLLEKQPELIEKNNQLLKPGSIQLFDTVDLFYNIYNGKKGDSKLNYFQQGISAFNIVLHPDIDMPLPLEIIFKQLHCTMGSETPFFYPAVPLIKYNPGKRRESIFRFYSESISKSGNKIPWLNRKQINSISRENKKNNLIVLYIQYRTSKNEKLDLFIDLHEDGNLRIRSDLNIHISLKTLETIIYNVTNPIIIKINKILEKSGYKMKRFDRLSDKHVEIVNLNQEMTVLVNKPIQFKKVIGCLTSIFDIMDTELDVNKGILLNFIRVSNYKKMNAISSMITEVFKRTNNRSEIIESLMINFSLSKEDAIQEIVSFFNQHQRIHGEYVNKQVDIADNPGFPISIYKSPFDNKLEIKIDHINSIEFIDILTIYLDSIIRLLLFSEEINPSLLADSGRLCSKMNFYEEEVKVDNVIINNRAPILLPLDTDNDVDKYLPDEDEEEGDGYLPQEEDEEQGEGEGYLPIEEEEDEEEDEEEQKEEDKDYAVALVEEEEEEEEGEEEEDDEEEEGYLPEEEDEEVNEVEEEVKNKSKSRGGAKGNEKTNIFTKRMKDKEPNLILTKPQGKFVSYSRICPANANLQPVILTDDEKKDIDKEHPGAYTNAIKYGSDPKNQFWYICPRYWCLKTNKPMTEEEVKRGDCGGKIIPKDVKKNPPPGHFIYEFTDDKYHKDDAGEYIWHSPGFKPPHSHPNSNLCLPCCFSNWASKNKNPSQQQTRRQQCGLVDVNINKIGPDGKKSQESYQTVPDENATEELVVLNKPKVDSEVKKEKEKKKQEGKANVFGVERYPIPQYRWGFLPTSVERFLHTKNNKFVLKSNPAYIQSGKQPLLRYGVEQSVNQSFVGVLSDIYSNYKDIKLLTIEQMREKIVELLTLDDYLKLHNGSLTSIFKPSKKNYPIDDVTVEDYSSTVFYNSVDLNNPSQYAFLKDTISSFNNFQNYLKDKDTIIDHSYLWDIISSEDSVLFEGGLNMIIIEIVNNDITDNIDLICPTNAYSSNIYIKDRGTILILKHDDFYEPIYLYNDNKKNKGQQPIRIFKDLKGTDELKSLKKIFSMVLDVSERKCKPMKTRPRVYKFKENISAKELFTALSELKLKVNSQVMNYNGKIIALMTEIDGKEIYLPCFPSKILDKIPQKFMNAVEWHDYILTRNALEKISTDSNGKILCKPMMKVTEDGLIVGILTVTNQFVQIREPTQDIFAEDLPIFSVTGYRDSKLDNSLATSRNYDENRINTINNIKLESQYYLSYRTEIRNLLNNYDYREIRDQIISVLDNHKFLYTLKMKKLAILIRYLIKDLFTFVEDLNNVLEKEKVVFPRKNLINSETDNEVFYLNRICDELIRFKRVRLFLLDDKRYLNIANIDYSVNEDEVILLNSILTDEYFDDLIPFQNNKYAKNITYEIATPSKNSGFYQNFTGVVPIKEQNGPEESP</sequence>
<protein>
    <submittedName>
        <fullName evidence="2">Uncharacterized protein</fullName>
    </submittedName>
</protein>
<evidence type="ECO:0000256" key="1">
    <source>
        <dbReference type="SAM" id="MobiDB-lite"/>
    </source>
</evidence>
<feature type="compositionally biased region" description="Acidic residues" evidence="1">
    <location>
        <begin position="769"/>
        <end position="804"/>
    </location>
</feature>
<feature type="compositionally biased region" description="Acidic residues" evidence="1">
    <location>
        <begin position="717"/>
        <end position="737"/>
    </location>
</feature>
<name>A0A6C0JHY3_9ZZZZ</name>
<feature type="compositionally biased region" description="Acidic residues" evidence="1">
    <location>
        <begin position="744"/>
        <end position="758"/>
    </location>
</feature>
<accession>A0A6C0JHY3</accession>
<reference evidence="2" key="1">
    <citation type="journal article" date="2020" name="Nature">
        <title>Giant virus diversity and host interactions through global metagenomics.</title>
        <authorList>
            <person name="Schulz F."/>
            <person name="Roux S."/>
            <person name="Paez-Espino D."/>
            <person name="Jungbluth S."/>
            <person name="Walsh D.A."/>
            <person name="Denef V.J."/>
            <person name="McMahon K.D."/>
            <person name="Konstantinidis K.T."/>
            <person name="Eloe-Fadrosh E.A."/>
            <person name="Kyrpides N.C."/>
            <person name="Woyke T."/>
        </authorList>
    </citation>
    <scope>NUCLEOTIDE SEQUENCE</scope>
    <source>
        <strain evidence="2">GVMAG-M-3300027708-20</strain>
    </source>
</reference>
<evidence type="ECO:0000313" key="2">
    <source>
        <dbReference type="EMBL" id="QHU04027.1"/>
    </source>
</evidence>
<feature type="region of interest" description="Disordered" evidence="1">
    <location>
        <begin position="706"/>
        <end position="820"/>
    </location>
</feature>